<protein>
    <submittedName>
        <fullName evidence="3">FAD-binding oxidoreductase</fullName>
    </submittedName>
</protein>
<feature type="domain" description="FAD dependent oxidoreductase" evidence="2">
    <location>
        <begin position="31"/>
        <end position="358"/>
    </location>
</feature>
<keyword evidence="1" id="KW-0560">Oxidoreductase</keyword>
<dbReference type="Pfam" id="PF01266">
    <property type="entry name" value="DAO"/>
    <property type="match status" value="1"/>
</dbReference>
<organism evidence="3 4">
    <name type="scientific">Chelatococcus sambhunathii</name>
    <dbReference type="NCBI Taxonomy" id="363953"/>
    <lineage>
        <taxon>Bacteria</taxon>
        <taxon>Pseudomonadati</taxon>
        <taxon>Pseudomonadota</taxon>
        <taxon>Alphaproteobacteria</taxon>
        <taxon>Hyphomicrobiales</taxon>
        <taxon>Chelatococcaceae</taxon>
        <taxon>Chelatococcus</taxon>
    </lineage>
</organism>
<keyword evidence="4" id="KW-1185">Reference proteome</keyword>
<dbReference type="Gene3D" id="3.30.9.10">
    <property type="entry name" value="D-Amino Acid Oxidase, subunit A, domain 2"/>
    <property type="match status" value="1"/>
</dbReference>
<evidence type="ECO:0000313" key="3">
    <source>
        <dbReference type="EMBL" id="MDR4308384.1"/>
    </source>
</evidence>
<evidence type="ECO:0000256" key="1">
    <source>
        <dbReference type="ARBA" id="ARBA00023002"/>
    </source>
</evidence>
<dbReference type="InterPro" id="IPR006076">
    <property type="entry name" value="FAD-dep_OxRdtase"/>
</dbReference>
<dbReference type="RefSeq" id="WP_309394096.1">
    <property type="nucleotide sequence ID" value="NZ_JADBEO010000049.1"/>
</dbReference>
<evidence type="ECO:0000259" key="2">
    <source>
        <dbReference type="Pfam" id="PF01266"/>
    </source>
</evidence>
<dbReference type="Gene3D" id="3.50.50.60">
    <property type="entry name" value="FAD/NAD(P)-binding domain"/>
    <property type="match status" value="1"/>
</dbReference>
<sequence length="383" mass="39068">MPFNRLLSIVGRTQRPEKVWAGPASIEAAYDVAVVGGGVRALAVADACATAGAKVALFAPGEISAAPDERAWPVLRSGKAEARRAETDREAIALALARRVARRSSGGATIDRVGCLTIAASSREVEPLGARAAELKAEGVAAWMVPTREIGALSPPLAGGSFPAALFEQDAVVVDADALALALAESAAAAGARLFPATPVDMLERGAGDTALKIGERIVAAGAIVLADDLAAIRLVREGRGRLSLVRDERTLLTTAPGAPSIGPAIEIGDLRLSRDRTGAVAASGPRGADAVALELTRLAPSFGGVSVAAEEPMIAWRGVDGLAQVGPAEISGLWLALGFGRDALALALPAADHLAALIAGRSGAHAFEPFAPTRRLIREAAQ</sequence>
<reference evidence="3" key="1">
    <citation type="submission" date="2020-10" db="EMBL/GenBank/DDBJ databases">
        <authorList>
            <person name="Abbas A."/>
            <person name="Razzaq R."/>
            <person name="Waqas M."/>
            <person name="Abbas N."/>
            <person name="Nielsen T.K."/>
            <person name="Hansen L.H."/>
            <person name="Hussain S."/>
            <person name="Shahid M."/>
        </authorList>
    </citation>
    <scope>NUCLEOTIDE SEQUENCE</scope>
    <source>
        <strain evidence="3">S14</strain>
    </source>
</reference>
<dbReference type="InterPro" id="IPR036188">
    <property type="entry name" value="FAD/NAD-bd_sf"/>
</dbReference>
<dbReference type="SUPFAM" id="SSF51905">
    <property type="entry name" value="FAD/NAD(P)-binding domain"/>
    <property type="match status" value="1"/>
</dbReference>
<comment type="caution">
    <text evidence="3">The sequence shown here is derived from an EMBL/GenBank/DDBJ whole genome shotgun (WGS) entry which is preliminary data.</text>
</comment>
<proteinExistence type="predicted"/>
<dbReference type="Proteomes" id="UP001181622">
    <property type="component" value="Unassembled WGS sequence"/>
</dbReference>
<gene>
    <name evidence="3" type="ORF">IHQ68_17330</name>
</gene>
<accession>A0ABU1DJT3</accession>
<evidence type="ECO:0000313" key="4">
    <source>
        <dbReference type="Proteomes" id="UP001181622"/>
    </source>
</evidence>
<name>A0ABU1DJT3_9HYPH</name>
<dbReference type="EMBL" id="JADBEO010000049">
    <property type="protein sequence ID" value="MDR4308384.1"/>
    <property type="molecule type" value="Genomic_DNA"/>
</dbReference>